<keyword evidence="3 5" id="KW-0479">Metal-binding</keyword>
<dbReference type="GO" id="GO:0020037">
    <property type="term" value="F:heme binding"/>
    <property type="evidence" value="ECO:0007669"/>
    <property type="project" value="InterPro"/>
</dbReference>
<dbReference type="PANTHER" id="PTHR24305:SF166">
    <property type="entry name" value="CYTOCHROME P450 12A4, MITOCHONDRIAL-RELATED"/>
    <property type="match status" value="1"/>
</dbReference>
<dbReference type="EMBL" id="FTOD01000017">
    <property type="protein sequence ID" value="SIT16927.1"/>
    <property type="molecule type" value="Genomic_DNA"/>
</dbReference>
<organism evidence="7 8">
    <name type="scientific">Kroppenstedtia eburnea</name>
    <dbReference type="NCBI Taxonomy" id="714067"/>
    <lineage>
        <taxon>Bacteria</taxon>
        <taxon>Bacillati</taxon>
        <taxon>Bacillota</taxon>
        <taxon>Bacilli</taxon>
        <taxon>Bacillales</taxon>
        <taxon>Thermoactinomycetaceae</taxon>
        <taxon>Kroppenstedtia</taxon>
    </lineage>
</organism>
<feature type="binding site" description="axial binding residue" evidence="5">
    <location>
        <position position="404"/>
    </location>
    <ligand>
        <name>heme</name>
        <dbReference type="ChEBI" id="CHEBI:30413"/>
    </ligand>
    <ligandPart>
        <name>Fe</name>
        <dbReference type="ChEBI" id="CHEBI:18248"/>
    </ligandPart>
</feature>
<dbReference type="InterPro" id="IPR036396">
    <property type="entry name" value="Cyt_P450_sf"/>
</dbReference>
<dbReference type="PANTHER" id="PTHR24305">
    <property type="entry name" value="CYTOCHROME P450"/>
    <property type="match status" value="1"/>
</dbReference>
<dbReference type="InterPro" id="IPR050121">
    <property type="entry name" value="Cytochrome_P450_monoxygenase"/>
</dbReference>
<dbReference type="PRINTS" id="PR00385">
    <property type="entry name" value="P450"/>
</dbReference>
<dbReference type="PRINTS" id="PR00465">
    <property type="entry name" value="EP450IV"/>
</dbReference>
<evidence type="ECO:0000256" key="1">
    <source>
        <dbReference type="ARBA" id="ARBA00001971"/>
    </source>
</evidence>
<evidence type="ECO:0000256" key="6">
    <source>
        <dbReference type="RuleBase" id="RU000461"/>
    </source>
</evidence>
<evidence type="ECO:0000256" key="4">
    <source>
        <dbReference type="ARBA" id="ARBA00023004"/>
    </source>
</evidence>
<gene>
    <name evidence="7" type="ORF">SAMN05421790_11711</name>
</gene>
<evidence type="ECO:0000313" key="8">
    <source>
        <dbReference type="Proteomes" id="UP000186795"/>
    </source>
</evidence>
<dbReference type="Proteomes" id="UP000186795">
    <property type="component" value="Unassembled WGS sequence"/>
</dbReference>
<dbReference type="GO" id="GO:0004497">
    <property type="term" value="F:monooxygenase activity"/>
    <property type="evidence" value="ECO:0007669"/>
    <property type="project" value="UniProtKB-KW"/>
</dbReference>
<dbReference type="AlphaFoldDB" id="A0A1N7Q2U9"/>
<proteinExistence type="inferred from homology"/>
<reference evidence="8" key="1">
    <citation type="submission" date="2017-01" db="EMBL/GenBank/DDBJ databases">
        <authorList>
            <person name="Varghese N."/>
            <person name="Submissions S."/>
        </authorList>
    </citation>
    <scope>NUCLEOTIDE SEQUENCE [LARGE SCALE GENOMIC DNA]</scope>
    <source>
        <strain evidence="8">DSM 45196</strain>
    </source>
</reference>
<evidence type="ECO:0000256" key="3">
    <source>
        <dbReference type="ARBA" id="ARBA00022723"/>
    </source>
</evidence>
<accession>A0A1N7Q2U9</accession>
<dbReference type="InterPro" id="IPR002403">
    <property type="entry name" value="Cyt_P450_E_grp-IV"/>
</dbReference>
<dbReference type="InterPro" id="IPR001128">
    <property type="entry name" value="Cyt_P450"/>
</dbReference>
<name>A0A1N7Q2U9_9BACL</name>
<keyword evidence="8" id="KW-1185">Reference proteome</keyword>
<dbReference type="Gene3D" id="1.10.630.10">
    <property type="entry name" value="Cytochrome P450"/>
    <property type="match status" value="1"/>
</dbReference>
<dbReference type="SUPFAM" id="SSF48264">
    <property type="entry name" value="Cytochrome P450"/>
    <property type="match status" value="1"/>
</dbReference>
<keyword evidence="5 6" id="KW-0349">Heme</keyword>
<evidence type="ECO:0000256" key="2">
    <source>
        <dbReference type="ARBA" id="ARBA00010617"/>
    </source>
</evidence>
<dbReference type="Pfam" id="PF00067">
    <property type="entry name" value="p450"/>
    <property type="match status" value="1"/>
</dbReference>
<dbReference type="GO" id="GO:0016705">
    <property type="term" value="F:oxidoreductase activity, acting on paired donors, with incorporation or reduction of molecular oxygen"/>
    <property type="evidence" value="ECO:0007669"/>
    <property type="project" value="InterPro"/>
</dbReference>
<sequence length="478" mass="53475">MADYRSIPGPSPSRGGDSVANVLHFSSDPLEYMSRARRKYGDVTALVRGGNDSLYVHNPDCPGTIFAFGPRQNEKILREADTFHSASLIASLLPRGSEALRRITTGLFSYNGAEHRRQRQLVWPPFHRKSVEAFCRVTGEVVENFIGGWKPETVVDVELEMKRLVLQVVWKTFFGVDSSSVPELAALTEEWLKRLPNLGKTWSPNLPGSPLHRICEEAEIIEQEIRKIIQAPDSGGPPRSVLSLLKASRDEQGEGLSEEELVGHGFSMLMAGYETTANAVTWSLFLLVNHPAVLSDLHEELQGHLGGEAPPAERIGRLSLLDLTVKESLRILPPASLGWRIAARETGLGEYEIPAGTEVIYSPFHTHHSPELYREPECFRPGRWEHLRPSPYEYLPFSAGPRMCLGASFATQTIKVILSLLVQRFRFEIPPGTRVDYELGITLFPKQGLPLRLREQDSRFAEGKREVTGTIRKLVKLC</sequence>
<keyword evidence="6" id="KW-0503">Monooxygenase</keyword>
<comment type="similarity">
    <text evidence="2 6">Belongs to the cytochrome P450 family.</text>
</comment>
<dbReference type="InterPro" id="IPR017972">
    <property type="entry name" value="Cyt_P450_CS"/>
</dbReference>
<dbReference type="PROSITE" id="PS00086">
    <property type="entry name" value="CYTOCHROME_P450"/>
    <property type="match status" value="1"/>
</dbReference>
<dbReference type="GO" id="GO:0005506">
    <property type="term" value="F:iron ion binding"/>
    <property type="evidence" value="ECO:0007669"/>
    <property type="project" value="InterPro"/>
</dbReference>
<keyword evidence="6" id="KW-0560">Oxidoreductase</keyword>
<comment type="cofactor">
    <cofactor evidence="1 5">
        <name>heme</name>
        <dbReference type="ChEBI" id="CHEBI:30413"/>
    </cofactor>
</comment>
<keyword evidence="4 5" id="KW-0408">Iron</keyword>
<protein>
    <submittedName>
        <fullName evidence="7">Cytochrome P450</fullName>
    </submittedName>
</protein>
<evidence type="ECO:0000256" key="5">
    <source>
        <dbReference type="PIRSR" id="PIRSR602403-1"/>
    </source>
</evidence>
<evidence type="ECO:0000313" key="7">
    <source>
        <dbReference type="EMBL" id="SIT16927.1"/>
    </source>
</evidence>